<proteinExistence type="predicted"/>
<organism evidence="17 18">
    <name type="scientific">Betta splendens</name>
    <name type="common">Siamese fighting fish</name>
    <dbReference type="NCBI Taxonomy" id="158456"/>
    <lineage>
        <taxon>Eukaryota</taxon>
        <taxon>Metazoa</taxon>
        <taxon>Chordata</taxon>
        <taxon>Craniata</taxon>
        <taxon>Vertebrata</taxon>
        <taxon>Euteleostomi</taxon>
        <taxon>Actinopterygii</taxon>
        <taxon>Neopterygii</taxon>
        <taxon>Teleostei</taxon>
        <taxon>Neoteleostei</taxon>
        <taxon>Acanthomorphata</taxon>
        <taxon>Anabantaria</taxon>
        <taxon>Anabantiformes</taxon>
        <taxon>Anabantoidei</taxon>
        <taxon>Osphronemidae</taxon>
        <taxon>Betta</taxon>
    </lineage>
</organism>
<evidence type="ECO:0000256" key="9">
    <source>
        <dbReference type="ARBA" id="ARBA00023157"/>
    </source>
</evidence>
<sequence>MVSSSPLPEGFSDLDVFSLGSCLLVEGLLGFVLNAVTVVAFLKVRELRTPSNFLVFSLALADTGICMNATVAAFSSFLRYWPYGSEGCQTHGFHGFLTALSSIHFIAAIAWDRYHQYCTRTRLQWSSAISLAIFIWLFAAFWAAMPLFGWGEYDYEPLRTCCTLDYSKGDRNYVSYLIPMSVFNMAIQVLVVMSSYRSIAEKFKKTGNSRFNPSAPLKAMLFCWLPYGILAYYAAVQDATLVSPKLRMIAPILAKTSPTFNVFLYALGNENYRGGIWQLLTGEKIVPQTDNKSK</sequence>
<feature type="transmembrane region" description="Helical" evidence="15">
    <location>
        <begin position="123"/>
        <end position="145"/>
    </location>
</feature>
<evidence type="ECO:0000256" key="14">
    <source>
        <dbReference type="ARBA" id="ARBA00073686"/>
    </source>
</evidence>
<keyword evidence="7" id="KW-0297">G-protein coupled receptor</keyword>
<evidence type="ECO:0000256" key="15">
    <source>
        <dbReference type="SAM" id="Phobius"/>
    </source>
</evidence>
<feature type="transmembrane region" description="Helical" evidence="15">
    <location>
        <begin position="54"/>
        <end position="81"/>
    </location>
</feature>
<comment type="function">
    <text evidence="13">Receptor for all-trans- and 11-cis-retinal. Binds preferentially to the former and may catalyze the isomerization of the chromophore by a retinochrome-like mechanism.</text>
</comment>
<evidence type="ECO:0000256" key="6">
    <source>
        <dbReference type="ARBA" id="ARBA00022991"/>
    </source>
</evidence>
<dbReference type="SUPFAM" id="SSF81321">
    <property type="entry name" value="Family A G protein-coupled receptor-like"/>
    <property type="match status" value="1"/>
</dbReference>
<feature type="transmembrane region" description="Helical" evidence="15">
    <location>
        <begin position="248"/>
        <end position="267"/>
    </location>
</feature>
<keyword evidence="17" id="KW-1185">Reference proteome</keyword>
<dbReference type="InParanoid" id="A0A6P7KLI7"/>
<dbReference type="GO" id="GO:0016020">
    <property type="term" value="C:membrane"/>
    <property type="evidence" value="ECO:0007669"/>
    <property type="project" value="UniProtKB-SubCell"/>
</dbReference>
<dbReference type="OrthoDB" id="10015560at2759"/>
<evidence type="ECO:0000256" key="2">
    <source>
        <dbReference type="ARBA" id="ARBA00022606"/>
    </source>
</evidence>
<reference evidence="18" key="1">
    <citation type="submission" date="2025-08" db="UniProtKB">
        <authorList>
            <consortium name="RefSeq"/>
        </authorList>
    </citation>
    <scope>IDENTIFICATION</scope>
</reference>
<dbReference type="CTD" id="550575"/>
<evidence type="ECO:0000256" key="13">
    <source>
        <dbReference type="ARBA" id="ARBA00057095"/>
    </source>
</evidence>
<dbReference type="InterPro" id="IPR000276">
    <property type="entry name" value="GPCR_Rhodpsn"/>
</dbReference>
<dbReference type="GO" id="GO:0004930">
    <property type="term" value="F:G protein-coupled receptor activity"/>
    <property type="evidence" value="ECO:0007669"/>
    <property type="project" value="UniProtKB-KW"/>
</dbReference>
<dbReference type="KEGG" id="bspl:114842122"/>
<feature type="transmembrane region" description="Helical" evidence="15">
    <location>
        <begin position="217"/>
        <end position="236"/>
    </location>
</feature>
<dbReference type="AlphaFoldDB" id="A0A6P7KLI7"/>
<keyword evidence="5 15" id="KW-1133">Transmembrane helix</keyword>
<dbReference type="FunFam" id="1.20.1070.10:FF:000139">
    <property type="entry name" value="RPE-retinal G protein-coupled receptor isoform X1"/>
    <property type="match status" value="1"/>
</dbReference>
<evidence type="ECO:0000256" key="11">
    <source>
        <dbReference type="ARBA" id="ARBA00023224"/>
    </source>
</evidence>
<dbReference type="PRINTS" id="PR00237">
    <property type="entry name" value="GPCRRHODOPSN"/>
</dbReference>
<keyword evidence="4" id="KW-0681">Retinal protein</keyword>
<dbReference type="Pfam" id="PF00001">
    <property type="entry name" value="7tm_1"/>
    <property type="match status" value="1"/>
</dbReference>
<evidence type="ECO:0000256" key="4">
    <source>
        <dbReference type="ARBA" id="ARBA00022925"/>
    </source>
</evidence>
<evidence type="ECO:0000256" key="1">
    <source>
        <dbReference type="ARBA" id="ARBA00004141"/>
    </source>
</evidence>
<dbReference type="GO" id="GO:0007602">
    <property type="term" value="P:phototransduction"/>
    <property type="evidence" value="ECO:0007669"/>
    <property type="project" value="UniProtKB-KW"/>
</dbReference>
<dbReference type="InterPro" id="IPR050125">
    <property type="entry name" value="GPCR_opsins"/>
</dbReference>
<dbReference type="PANTHER" id="PTHR24240">
    <property type="entry name" value="OPSIN"/>
    <property type="match status" value="1"/>
</dbReference>
<comment type="subcellular location">
    <subcellularLocation>
        <location evidence="1">Membrane</location>
        <topology evidence="1">Multi-pass membrane protein</topology>
    </subcellularLocation>
</comment>
<evidence type="ECO:0000256" key="7">
    <source>
        <dbReference type="ARBA" id="ARBA00023040"/>
    </source>
</evidence>
<feature type="transmembrane region" description="Helical" evidence="15">
    <location>
        <begin position="93"/>
        <end position="111"/>
    </location>
</feature>
<dbReference type="InterPro" id="IPR001793">
    <property type="entry name" value="RPE_GPCR"/>
</dbReference>
<keyword evidence="3 15" id="KW-0812">Transmembrane</keyword>
<feature type="transmembrane region" description="Helical" evidence="15">
    <location>
        <begin position="16"/>
        <end position="42"/>
    </location>
</feature>
<evidence type="ECO:0000259" key="16">
    <source>
        <dbReference type="PROSITE" id="PS50262"/>
    </source>
</evidence>
<evidence type="ECO:0000256" key="12">
    <source>
        <dbReference type="ARBA" id="ARBA00023305"/>
    </source>
</evidence>
<dbReference type="InterPro" id="IPR017452">
    <property type="entry name" value="GPCR_Rhodpsn_7TM"/>
</dbReference>
<dbReference type="RefSeq" id="XP_028983472.1">
    <property type="nucleotide sequence ID" value="XM_029127639.3"/>
</dbReference>
<protein>
    <recommendedName>
        <fullName evidence="14">RPE-retinal G protein-coupled receptor</fullName>
    </recommendedName>
</protein>
<evidence type="ECO:0000256" key="8">
    <source>
        <dbReference type="ARBA" id="ARBA00023136"/>
    </source>
</evidence>
<feature type="transmembrane region" description="Helical" evidence="15">
    <location>
        <begin position="173"/>
        <end position="196"/>
    </location>
</feature>
<dbReference type="Gene3D" id="1.20.1070.10">
    <property type="entry name" value="Rhodopsin 7-helix transmembrane proteins"/>
    <property type="match status" value="1"/>
</dbReference>
<dbReference type="GO" id="GO:0007601">
    <property type="term" value="P:visual perception"/>
    <property type="evidence" value="ECO:0007669"/>
    <property type="project" value="UniProtKB-KW"/>
</dbReference>
<dbReference type="Proteomes" id="UP000515150">
    <property type="component" value="Chromosome 15"/>
</dbReference>
<gene>
    <name evidence="18" type="primary">rgra</name>
</gene>
<dbReference type="PROSITE" id="PS50262">
    <property type="entry name" value="G_PROTEIN_RECEP_F1_2"/>
    <property type="match status" value="1"/>
</dbReference>
<keyword evidence="9" id="KW-1015">Disulfide bond</keyword>
<evidence type="ECO:0000256" key="10">
    <source>
        <dbReference type="ARBA" id="ARBA00023170"/>
    </source>
</evidence>
<keyword evidence="11" id="KW-0807">Transducer</keyword>
<keyword evidence="8 15" id="KW-0472">Membrane</keyword>
<evidence type="ECO:0000313" key="17">
    <source>
        <dbReference type="Proteomes" id="UP000515150"/>
    </source>
</evidence>
<keyword evidence="12" id="KW-0844">Vision</keyword>
<keyword evidence="10 18" id="KW-0675">Receptor</keyword>
<dbReference type="PRINTS" id="PR00667">
    <property type="entry name" value="RPERETINALR"/>
</dbReference>
<evidence type="ECO:0000256" key="5">
    <source>
        <dbReference type="ARBA" id="ARBA00022989"/>
    </source>
</evidence>
<dbReference type="CDD" id="cd15072">
    <property type="entry name" value="7tmA_Retinal_GPR"/>
    <property type="match status" value="1"/>
</dbReference>
<name>A0A6P7KLI7_BETSP</name>
<dbReference type="FunCoup" id="A0A6P7KLI7">
    <property type="interactions" value="1358"/>
</dbReference>
<evidence type="ECO:0000256" key="3">
    <source>
        <dbReference type="ARBA" id="ARBA00022692"/>
    </source>
</evidence>
<keyword evidence="6" id="KW-0157">Chromophore</keyword>
<keyword evidence="2" id="KW-0716">Sensory transduction</keyword>
<accession>A0A6P7KLI7</accession>
<dbReference type="GeneID" id="114842122"/>
<feature type="domain" description="G-protein coupled receptors family 1 profile" evidence="16">
    <location>
        <begin position="33"/>
        <end position="265"/>
    </location>
</feature>
<evidence type="ECO:0000313" key="18">
    <source>
        <dbReference type="RefSeq" id="XP_028983472.1"/>
    </source>
</evidence>
<keyword evidence="4" id="KW-0600">Photoreceptor protein</keyword>